<keyword evidence="2" id="KW-1185">Reference proteome</keyword>
<reference evidence="1 2" key="1">
    <citation type="submission" date="2020-08" db="EMBL/GenBank/DDBJ databases">
        <title>Genome public.</title>
        <authorList>
            <person name="Liu C."/>
            <person name="Sun Q."/>
        </authorList>
    </citation>
    <scope>NUCLEOTIDE SEQUENCE [LARGE SCALE GENOMIC DNA]</scope>
    <source>
        <strain evidence="1 2">NSJ-56</strain>
    </source>
</reference>
<name>A0ABR7CXT9_9BACT</name>
<accession>A0ABR7CXT9</accession>
<dbReference type="EMBL" id="JACOOH010000002">
    <property type="protein sequence ID" value="MBC5620496.1"/>
    <property type="molecule type" value="Genomic_DNA"/>
</dbReference>
<evidence type="ECO:0000313" key="2">
    <source>
        <dbReference type="Proteomes" id="UP000646484"/>
    </source>
</evidence>
<gene>
    <name evidence="1" type="ORF">H8S64_05240</name>
</gene>
<organism evidence="1 2">
    <name type="scientific">Butyricimonas hominis</name>
    <dbReference type="NCBI Taxonomy" id="2763032"/>
    <lineage>
        <taxon>Bacteria</taxon>
        <taxon>Pseudomonadati</taxon>
        <taxon>Bacteroidota</taxon>
        <taxon>Bacteroidia</taxon>
        <taxon>Bacteroidales</taxon>
        <taxon>Odoribacteraceae</taxon>
        <taxon>Butyricimonas</taxon>
    </lineage>
</organism>
<proteinExistence type="predicted"/>
<dbReference type="Proteomes" id="UP000646484">
    <property type="component" value="Unassembled WGS sequence"/>
</dbReference>
<comment type="caution">
    <text evidence="1">The sequence shown here is derived from an EMBL/GenBank/DDBJ whole genome shotgun (WGS) entry which is preliminary data.</text>
</comment>
<protein>
    <submittedName>
        <fullName evidence="1">Uncharacterized protein</fullName>
    </submittedName>
</protein>
<sequence>MIRFVLHSLLILVVTQLTNVAMGLVMTESQRGAIVCQISEIHDSITKAEAFDIMNPNDMPVLQNTLVSMRRSELPCRVRVMLDGITADEYEYPILNPKTDNKGTRDVFISQPKRYFHELCLLII</sequence>
<dbReference type="RefSeq" id="WP_186975252.1">
    <property type="nucleotide sequence ID" value="NZ_JACOOH010000002.1"/>
</dbReference>
<evidence type="ECO:0000313" key="1">
    <source>
        <dbReference type="EMBL" id="MBC5620496.1"/>
    </source>
</evidence>